<protein>
    <submittedName>
        <fullName evidence="1">Uncharacterized protein</fullName>
    </submittedName>
</protein>
<gene>
    <name evidence="1" type="primary">Acey_s0050.g1894</name>
    <name evidence="1" type="ORF">Y032_0050g1894</name>
</gene>
<reference evidence="2" key="1">
    <citation type="journal article" date="2015" name="Nat. Genet.">
        <title>The genome and transcriptome of the zoonotic hookworm Ancylostoma ceylanicum identify infection-specific gene families.</title>
        <authorList>
            <person name="Schwarz E.M."/>
            <person name="Hu Y."/>
            <person name="Antoshechkin I."/>
            <person name="Miller M.M."/>
            <person name="Sternberg P.W."/>
            <person name="Aroian R.V."/>
        </authorList>
    </citation>
    <scope>NUCLEOTIDE SEQUENCE</scope>
    <source>
        <strain evidence="2">HY135</strain>
    </source>
</reference>
<name>A0A016U963_9BILA</name>
<dbReference type="AlphaFoldDB" id="A0A016U963"/>
<accession>A0A016U963</accession>
<proteinExistence type="predicted"/>
<keyword evidence="2" id="KW-1185">Reference proteome</keyword>
<evidence type="ECO:0000313" key="1">
    <source>
        <dbReference type="EMBL" id="EYC11397.1"/>
    </source>
</evidence>
<dbReference type="STRING" id="53326.A0A016U963"/>
<evidence type="ECO:0000313" key="2">
    <source>
        <dbReference type="Proteomes" id="UP000024635"/>
    </source>
</evidence>
<dbReference type="OrthoDB" id="5853628at2759"/>
<organism evidence="1 2">
    <name type="scientific">Ancylostoma ceylanicum</name>
    <dbReference type="NCBI Taxonomy" id="53326"/>
    <lineage>
        <taxon>Eukaryota</taxon>
        <taxon>Metazoa</taxon>
        <taxon>Ecdysozoa</taxon>
        <taxon>Nematoda</taxon>
        <taxon>Chromadorea</taxon>
        <taxon>Rhabditida</taxon>
        <taxon>Rhabditina</taxon>
        <taxon>Rhabditomorpha</taxon>
        <taxon>Strongyloidea</taxon>
        <taxon>Ancylostomatidae</taxon>
        <taxon>Ancylostomatinae</taxon>
        <taxon>Ancylostoma</taxon>
    </lineage>
</organism>
<comment type="caution">
    <text evidence="1">The sequence shown here is derived from an EMBL/GenBank/DDBJ whole genome shotgun (WGS) entry which is preliminary data.</text>
</comment>
<dbReference type="EMBL" id="JARK01001386">
    <property type="protein sequence ID" value="EYC11397.1"/>
    <property type="molecule type" value="Genomic_DNA"/>
</dbReference>
<dbReference type="Proteomes" id="UP000024635">
    <property type="component" value="Unassembled WGS sequence"/>
</dbReference>
<sequence length="98" mass="10838">MDEKSKIKCYVLGECEIFLGCGEGQRSIGGIGFIVADKWSNNIISCRLQSARIGVLMLKLGKRKTLKVIQVYAPTSASDDEDIEVILLLKTYVDPDDL</sequence>